<keyword evidence="1" id="KW-0812">Transmembrane</keyword>
<gene>
    <name evidence="2" type="ORF">EKO24_018485</name>
</gene>
<dbReference type="RefSeq" id="WP_127027473.1">
    <property type="nucleotide sequence ID" value="NZ_RYFG02000116.1"/>
</dbReference>
<accession>A0ABY3C6C8</accession>
<feature type="transmembrane region" description="Helical" evidence="1">
    <location>
        <begin position="20"/>
        <end position="40"/>
    </location>
</feature>
<dbReference type="PANTHER" id="PTHR34989:SF1">
    <property type="entry name" value="PROTEIN HDED"/>
    <property type="match status" value="1"/>
</dbReference>
<name>A0ABY3C6C8_9GAMM</name>
<feature type="transmembrane region" description="Helical" evidence="1">
    <location>
        <begin position="137"/>
        <end position="158"/>
    </location>
</feature>
<dbReference type="Proteomes" id="UP000733744">
    <property type="component" value="Unassembled WGS sequence"/>
</dbReference>
<organism evidence="2 3">
    <name type="scientific">Candidatus Methylobacter oryzae</name>
    <dbReference type="NCBI Taxonomy" id="2497749"/>
    <lineage>
        <taxon>Bacteria</taxon>
        <taxon>Pseudomonadati</taxon>
        <taxon>Pseudomonadota</taxon>
        <taxon>Gammaproteobacteria</taxon>
        <taxon>Methylococcales</taxon>
        <taxon>Methylococcaceae</taxon>
        <taxon>Methylobacter</taxon>
    </lineage>
</organism>
<evidence type="ECO:0000313" key="2">
    <source>
        <dbReference type="EMBL" id="TRW90785.1"/>
    </source>
</evidence>
<feature type="transmembrane region" description="Helical" evidence="1">
    <location>
        <begin position="52"/>
        <end position="74"/>
    </location>
</feature>
<feature type="transmembrane region" description="Helical" evidence="1">
    <location>
        <begin position="164"/>
        <end position="188"/>
    </location>
</feature>
<protein>
    <submittedName>
        <fullName evidence="2">Uncharacterized protein</fullName>
    </submittedName>
</protein>
<feature type="transmembrane region" description="Helical" evidence="1">
    <location>
        <begin position="86"/>
        <end position="104"/>
    </location>
</feature>
<evidence type="ECO:0000256" key="1">
    <source>
        <dbReference type="SAM" id="Phobius"/>
    </source>
</evidence>
<proteinExistence type="predicted"/>
<feature type="transmembrane region" description="Helical" evidence="1">
    <location>
        <begin position="110"/>
        <end position="128"/>
    </location>
</feature>
<dbReference type="EMBL" id="RYFG02000116">
    <property type="protein sequence ID" value="TRW90785.1"/>
    <property type="molecule type" value="Genomic_DNA"/>
</dbReference>
<comment type="caution">
    <text evidence="2">The sequence shown here is derived from an EMBL/GenBank/DDBJ whole genome shotgun (WGS) entry which is preliminary data.</text>
</comment>
<dbReference type="PANTHER" id="PTHR34989">
    <property type="entry name" value="PROTEIN HDED"/>
    <property type="match status" value="1"/>
</dbReference>
<evidence type="ECO:0000313" key="3">
    <source>
        <dbReference type="Proteomes" id="UP000733744"/>
    </source>
</evidence>
<dbReference type="InterPro" id="IPR052712">
    <property type="entry name" value="Acid_resist_chaperone_HdeD"/>
</dbReference>
<keyword evidence="3" id="KW-1185">Reference proteome</keyword>
<reference evidence="2 3" key="1">
    <citation type="journal article" date="2019" name="Antonie Van Leeuwenhoek">
        <title>Description of 'Ca. Methylobacter oryzae' KRF1, a novel species from the environmentally important Methylobacter clade 2.</title>
        <authorList>
            <person name="Khatri K."/>
            <person name="Mohite J.A."/>
            <person name="Pandit P.S."/>
            <person name="Bahulikar R."/>
            <person name="Rahalkar M.C."/>
        </authorList>
    </citation>
    <scope>NUCLEOTIDE SEQUENCE [LARGE SCALE GENOMIC DNA]</scope>
    <source>
        <strain evidence="2 3">KRF1</strain>
    </source>
</reference>
<keyword evidence="1" id="KW-0472">Membrane</keyword>
<keyword evidence="1" id="KW-1133">Transmembrane helix</keyword>
<sequence>MNLLEKFLTYERFEMDWRRLLVQGILIALTGATLAMASAFNPNAIVLTARHLSWLPVSGMVILSLGLLECLDAALTKEPRDFLQNLQVGVLDAVIGTMIILSVTEEPSRLSMMIATFLIVRGIVRATLAHALQLPHILVTSLGGLISVIMGFLIWKQWPTGDGWFMSICLNIEIAVRGWAMMTFALWVRTQNVDIDSD</sequence>